<name>A0A368KZX8_9BURK</name>
<comment type="caution">
    <text evidence="1">The sequence shown here is derived from an EMBL/GenBank/DDBJ whole genome shotgun (WGS) entry which is preliminary data.</text>
</comment>
<keyword evidence="2" id="KW-1185">Reference proteome</keyword>
<organism evidence="1 2">
    <name type="scientific">Parvibium lacunae</name>
    <dbReference type="NCBI Taxonomy" id="1888893"/>
    <lineage>
        <taxon>Bacteria</taxon>
        <taxon>Pseudomonadati</taxon>
        <taxon>Pseudomonadota</taxon>
        <taxon>Betaproteobacteria</taxon>
        <taxon>Burkholderiales</taxon>
        <taxon>Alcaligenaceae</taxon>
        <taxon>Parvibium</taxon>
    </lineage>
</organism>
<reference evidence="1 2" key="1">
    <citation type="journal article" date="2018" name="Int. J. Syst. Evol. Microbiol.">
        <title>Parvibium lacunae gen. nov., sp. nov., a new member of the family Alcaligenaceae isolated from a freshwater pond.</title>
        <authorList>
            <person name="Chen W.M."/>
            <person name="Xie P.B."/>
            <person name="Hsu M.Y."/>
            <person name="Sheu S.Y."/>
        </authorList>
    </citation>
    <scope>NUCLEOTIDE SEQUENCE [LARGE SCALE GENOMIC DNA]</scope>
    <source>
        <strain evidence="1 2">KMB9</strain>
    </source>
</reference>
<evidence type="ECO:0000313" key="1">
    <source>
        <dbReference type="EMBL" id="RCS56853.1"/>
    </source>
</evidence>
<accession>A0A368KZX8</accession>
<sequence>MLTHSAFLFLGQGHSTFDLAQTTISMESHEFDLNQGLAKPYNARVFAVNWRCLVAKKGKSFGTYRFSVLLGIT</sequence>
<dbReference type="EMBL" id="QPGB01000005">
    <property type="protein sequence ID" value="RCS56853.1"/>
    <property type="molecule type" value="Genomic_DNA"/>
</dbReference>
<proteinExistence type="predicted"/>
<dbReference type="AlphaFoldDB" id="A0A368KZX8"/>
<protein>
    <submittedName>
        <fullName evidence="1">Uncharacterized protein</fullName>
    </submittedName>
</protein>
<evidence type="ECO:0000313" key="2">
    <source>
        <dbReference type="Proteomes" id="UP000252357"/>
    </source>
</evidence>
<dbReference type="Proteomes" id="UP000252357">
    <property type="component" value="Unassembled WGS sequence"/>
</dbReference>
<gene>
    <name evidence="1" type="ORF">DU000_10970</name>
</gene>